<feature type="region of interest" description="Disordered" evidence="1">
    <location>
        <begin position="104"/>
        <end position="139"/>
    </location>
</feature>
<evidence type="ECO:0000313" key="2">
    <source>
        <dbReference type="EMBL" id="KAG0487602.1"/>
    </source>
</evidence>
<organism evidence="2 3">
    <name type="scientific">Vanilla planifolia</name>
    <name type="common">Vanilla</name>
    <dbReference type="NCBI Taxonomy" id="51239"/>
    <lineage>
        <taxon>Eukaryota</taxon>
        <taxon>Viridiplantae</taxon>
        <taxon>Streptophyta</taxon>
        <taxon>Embryophyta</taxon>
        <taxon>Tracheophyta</taxon>
        <taxon>Spermatophyta</taxon>
        <taxon>Magnoliopsida</taxon>
        <taxon>Liliopsida</taxon>
        <taxon>Asparagales</taxon>
        <taxon>Orchidaceae</taxon>
        <taxon>Vanilloideae</taxon>
        <taxon>Vanilleae</taxon>
        <taxon>Vanilla</taxon>
    </lineage>
</organism>
<comment type="caution">
    <text evidence="2">The sequence shown here is derived from an EMBL/GenBank/DDBJ whole genome shotgun (WGS) entry which is preliminary data.</text>
</comment>
<sequence>MRREGRQHGKIITFGYIEEPSSKLWRKMDKPVMGGVYAKAPSKPTNRSRYTSRCSRPGCRGCHQHPVNKSRAKTKGMHKHKEPDVALLDEGYRIAMEACEPGLFSDDDGRLDDGETAADERSHGFEPVTEDRGDGGRRDLDGEWVMVEIPLKGSCMF</sequence>
<dbReference type="PANTHER" id="PTHR34278">
    <property type="entry name" value="PROTEIN THI031, PUTATIVE-RELATED"/>
    <property type="match status" value="1"/>
</dbReference>
<dbReference type="Proteomes" id="UP000639772">
    <property type="component" value="Unassembled WGS sequence"/>
</dbReference>
<proteinExistence type="predicted"/>
<evidence type="ECO:0000256" key="1">
    <source>
        <dbReference type="SAM" id="MobiDB-lite"/>
    </source>
</evidence>
<dbReference type="EMBL" id="JADCNM010000004">
    <property type="protein sequence ID" value="KAG0487602.1"/>
    <property type="molecule type" value="Genomic_DNA"/>
</dbReference>
<feature type="compositionally biased region" description="Basic and acidic residues" evidence="1">
    <location>
        <begin position="107"/>
        <end position="139"/>
    </location>
</feature>
<feature type="compositionally biased region" description="Polar residues" evidence="1">
    <location>
        <begin position="43"/>
        <end position="54"/>
    </location>
</feature>
<reference evidence="2 3" key="1">
    <citation type="journal article" date="2020" name="Nat. Food">
        <title>A phased Vanilla planifolia genome enables genetic improvement of flavour and production.</title>
        <authorList>
            <person name="Hasing T."/>
            <person name="Tang H."/>
            <person name="Brym M."/>
            <person name="Khazi F."/>
            <person name="Huang T."/>
            <person name="Chambers A.H."/>
        </authorList>
    </citation>
    <scope>NUCLEOTIDE SEQUENCE [LARGE SCALE GENOMIC DNA]</scope>
    <source>
        <tissue evidence="2">Leaf</tissue>
    </source>
</reference>
<accession>A0A835RKE6</accession>
<feature type="compositionally biased region" description="Basic residues" evidence="1">
    <location>
        <begin position="62"/>
        <end position="80"/>
    </location>
</feature>
<protein>
    <submittedName>
        <fullName evidence="2">Uncharacterized protein</fullName>
    </submittedName>
</protein>
<evidence type="ECO:0000313" key="3">
    <source>
        <dbReference type="Proteomes" id="UP000639772"/>
    </source>
</evidence>
<dbReference type="PANTHER" id="PTHR34278:SF1">
    <property type="entry name" value="PROTEIN THI031, PUTATIVE-RELATED"/>
    <property type="match status" value="1"/>
</dbReference>
<dbReference type="OrthoDB" id="663108at2759"/>
<feature type="region of interest" description="Disordered" evidence="1">
    <location>
        <begin position="36"/>
        <end position="82"/>
    </location>
</feature>
<dbReference type="AlphaFoldDB" id="A0A835RKE6"/>
<name>A0A835RKE6_VANPL</name>
<gene>
    <name evidence="2" type="ORF">HPP92_009697</name>
</gene>